<dbReference type="HOGENOM" id="CLU_1027960_0_0_1"/>
<keyword evidence="3" id="KW-1185">Reference proteome</keyword>
<evidence type="ECO:0000256" key="1">
    <source>
        <dbReference type="SAM" id="MobiDB-lite"/>
    </source>
</evidence>
<organism evidence="2 3">
    <name type="scientific">Amborella trichopoda</name>
    <dbReference type="NCBI Taxonomy" id="13333"/>
    <lineage>
        <taxon>Eukaryota</taxon>
        <taxon>Viridiplantae</taxon>
        <taxon>Streptophyta</taxon>
        <taxon>Embryophyta</taxon>
        <taxon>Tracheophyta</taxon>
        <taxon>Spermatophyta</taxon>
        <taxon>Magnoliopsida</taxon>
        <taxon>Amborellales</taxon>
        <taxon>Amborellaceae</taxon>
        <taxon>Amborella</taxon>
    </lineage>
</organism>
<feature type="region of interest" description="Disordered" evidence="1">
    <location>
        <begin position="64"/>
        <end position="84"/>
    </location>
</feature>
<gene>
    <name evidence="2" type="ORF">AMTR_s00086p00142210</name>
</gene>
<dbReference type="EMBL" id="KI394485">
    <property type="protein sequence ID" value="ERN02824.1"/>
    <property type="molecule type" value="Genomic_DNA"/>
</dbReference>
<dbReference type="AlphaFoldDB" id="W1P597"/>
<accession>W1P597</accession>
<name>W1P597_AMBTC</name>
<proteinExistence type="predicted"/>
<feature type="compositionally biased region" description="Basic and acidic residues" evidence="1">
    <location>
        <begin position="1"/>
        <end position="11"/>
    </location>
</feature>
<feature type="region of interest" description="Disordered" evidence="1">
    <location>
        <begin position="1"/>
        <end position="47"/>
    </location>
</feature>
<dbReference type="Proteomes" id="UP000017836">
    <property type="component" value="Unassembled WGS sequence"/>
</dbReference>
<feature type="compositionally biased region" description="Basic and acidic residues" evidence="1">
    <location>
        <begin position="20"/>
        <end position="30"/>
    </location>
</feature>
<feature type="compositionally biased region" description="Polar residues" evidence="1">
    <location>
        <begin position="31"/>
        <end position="44"/>
    </location>
</feature>
<reference evidence="3" key="1">
    <citation type="journal article" date="2013" name="Science">
        <title>The Amborella genome and the evolution of flowering plants.</title>
        <authorList>
            <consortium name="Amborella Genome Project"/>
        </authorList>
    </citation>
    <scope>NUCLEOTIDE SEQUENCE [LARGE SCALE GENOMIC DNA]</scope>
</reference>
<sequence length="271" mass="30099">METQSKPEAHSVGHWAIGKDQQERSLKEGRTSSNSIKPLTTRDPQNPIEDCLSLKLATQGCHNEQAISKGPPMTIESANPPEDTTAPTIEDLKAEYLSPPIFPIRGTVWSIPQVPQENLLEIIRGPPLSYIMDIPPNRDEYLTTTNYPQNPIQDCLSPRQARNKEQVISKRSTMTVENGDQLTDATALITKDLGIEELSPVISHTSGTILSTPQVPREDLKIIQGPSSPYITDDPPKWDEGLMKRPILRMDEPETFNVSNDNLIPQAVPPQ</sequence>
<evidence type="ECO:0000313" key="3">
    <source>
        <dbReference type="Proteomes" id="UP000017836"/>
    </source>
</evidence>
<evidence type="ECO:0000313" key="2">
    <source>
        <dbReference type="EMBL" id="ERN02824.1"/>
    </source>
</evidence>
<dbReference type="Gramene" id="ERN02824">
    <property type="protein sequence ID" value="ERN02824"/>
    <property type="gene ID" value="AMTR_s00086p00142210"/>
</dbReference>
<protein>
    <submittedName>
        <fullName evidence="2">Uncharacterized protein</fullName>
    </submittedName>
</protein>